<sequence>MLVRYFSGIVRSIWLQRQETLMRDCRKHTDAECPGTSITSNAGRRWCCGHCDRSGMVDCNSVRGLLTLNAGARSAQPKEVAPAQDLVTRSAPTRLPQNNLNAASYTSGSSCMSDHEPGSLSACSSVQFRHSLHCRRRSGWQNVDSLRGNSSCACGLISCTVP</sequence>
<keyword evidence="2" id="KW-1185">Reference proteome</keyword>
<dbReference type="AlphaFoldDB" id="A0A177CBD1"/>
<dbReference type="InParanoid" id="A0A177CBD1"/>
<dbReference type="RefSeq" id="XP_018035329.1">
    <property type="nucleotide sequence ID" value="XM_018187517.1"/>
</dbReference>
<evidence type="ECO:0000313" key="2">
    <source>
        <dbReference type="Proteomes" id="UP000077069"/>
    </source>
</evidence>
<protein>
    <submittedName>
        <fullName evidence="1">Uncharacterized protein</fullName>
    </submittedName>
</protein>
<dbReference type="Proteomes" id="UP000077069">
    <property type="component" value="Unassembled WGS sequence"/>
</dbReference>
<proteinExistence type="predicted"/>
<accession>A0A177CBD1</accession>
<dbReference type="EMBL" id="KV441553">
    <property type="protein sequence ID" value="OAG04964.1"/>
    <property type="molecule type" value="Genomic_DNA"/>
</dbReference>
<evidence type="ECO:0000313" key="1">
    <source>
        <dbReference type="EMBL" id="OAG04964.1"/>
    </source>
</evidence>
<name>A0A177CBD1_9PLEO</name>
<dbReference type="GeneID" id="28771003"/>
<reference evidence="1 2" key="1">
    <citation type="submission" date="2016-05" db="EMBL/GenBank/DDBJ databases">
        <title>Comparative analysis of secretome profiles of manganese(II)-oxidizing ascomycete fungi.</title>
        <authorList>
            <consortium name="DOE Joint Genome Institute"/>
            <person name="Zeiner C.A."/>
            <person name="Purvine S.O."/>
            <person name="Zink E.M."/>
            <person name="Wu S."/>
            <person name="Pasa-Tolic L."/>
            <person name="Chaput D.L."/>
            <person name="Haridas S."/>
            <person name="Grigoriev I.V."/>
            <person name="Santelli C.M."/>
            <person name="Hansel C.M."/>
        </authorList>
    </citation>
    <scope>NUCLEOTIDE SEQUENCE [LARGE SCALE GENOMIC DNA]</scope>
    <source>
        <strain evidence="1 2">AP3s5-JAC2a</strain>
    </source>
</reference>
<gene>
    <name evidence="1" type="ORF">CC84DRAFT_810534</name>
</gene>
<organism evidence="1 2">
    <name type="scientific">Paraphaeosphaeria sporulosa</name>
    <dbReference type="NCBI Taxonomy" id="1460663"/>
    <lineage>
        <taxon>Eukaryota</taxon>
        <taxon>Fungi</taxon>
        <taxon>Dikarya</taxon>
        <taxon>Ascomycota</taxon>
        <taxon>Pezizomycotina</taxon>
        <taxon>Dothideomycetes</taxon>
        <taxon>Pleosporomycetidae</taxon>
        <taxon>Pleosporales</taxon>
        <taxon>Massarineae</taxon>
        <taxon>Didymosphaeriaceae</taxon>
        <taxon>Paraphaeosphaeria</taxon>
    </lineage>
</organism>